<feature type="region of interest" description="Disordered" evidence="8">
    <location>
        <begin position="1"/>
        <end position="21"/>
    </location>
</feature>
<keyword evidence="3" id="KW-0472">Membrane</keyword>
<dbReference type="EMBL" id="CAJPIN010015030">
    <property type="protein sequence ID" value="CAG2061218.1"/>
    <property type="molecule type" value="Genomic_DNA"/>
</dbReference>
<sequence>MLRVSHSSLMSPDRMKPRDASLTKLPDVKRVMLFGFNIQSKGPTTQTMEDMKPLLQLVFYFMEKLRRFRLSKEAKSKADKNRLRVEEAFLKTTHAARAEAAAARREEKKRQEKERILLEDDPDKQRKWEDREMKRQIKKKAPKMKQLKVKAL</sequence>
<dbReference type="InterPro" id="IPR012879">
    <property type="entry name" value="CCDC47"/>
</dbReference>
<evidence type="ECO:0000256" key="2">
    <source>
        <dbReference type="ARBA" id="ARBA00022989"/>
    </source>
</evidence>
<keyword evidence="1" id="KW-0812">Transmembrane</keyword>
<accession>A0ABN7P702</accession>
<evidence type="ECO:0000313" key="9">
    <source>
        <dbReference type="EMBL" id="CAG2061218.1"/>
    </source>
</evidence>
<evidence type="ECO:0000256" key="6">
    <source>
        <dbReference type="ARBA" id="ARBA00034875"/>
    </source>
</evidence>
<dbReference type="PANTHER" id="PTHR12883">
    <property type="entry name" value="ADIPOCYTE-SPECIFIC PROTEIN 4-RELATED"/>
    <property type="match status" value="1"/>
</dbReference>
<evidence type="ECO:0000256" key="8">
    <source>
        <dbReference type="SAM" id="MobiDB-lite"/>
    </source>
</evidence>
<name>A0ABN7P702_TIMPD</name>
<feature type="compositionally biased region" description="Basic residues" evidence="8">
    <location>
        <begin position="136"/>
        <end position="152"/>
    </location>
</feature>
<dbReference type="Pfam" id="PF07946">
    <property type="entry name" value="CCDC47"/>
    <property type="match status" value="1"/>
</dbReference>
<dbReference type="PANTHER" id="PTHR12883:SF0">
    <property type="entry name" value="PAT COMPLEX SUBUNIT CCDC47"/>
    <property type="match status" value="1"/>
</dbReference>
<dbReference type="Proteomes" id="UP001153148">
    <property type="component" value="Unassembled WGS sequence"/>
</dbReference>
<evidence type="ECO:0000256" key="4">
    <source>
        <dbReference type="ARBA" id="ARBA00034697"/>
    </source>
</evidence>
<evidence type="ECO:0000256" key="7">
    <source>
        <dbReference type="ARBA" id="ARBA00034902"/>
    </source>
</evidence>
<keyword evidence="10" id="KW-1185">Reference proteome</keyword>
<comment type="caution">
    <text evidence="9">The sequence shown here is derived from an EMBL/GenBank/DDBJ whole genome shotgun (WGS) entry which is preliminary data.</text>
</comment>
<proteinExistence type="inferred from homology"/>
<feature type="compositionally biased region" description="Polar residues" evidence="8">
    <location>
        <begin position="1"/>
        <end position="10"/>
    </location>
</feature>
<comment type="subcellular location">
    <subcellularLocation>
        <location evidence="4">Rough endoplasmic reticulum membrane</location>
        <topology evidence="4">Single-pass type I membrane protein</topology>
    </subcellularLocation>
</comment>
<comment type="similarity">
    <text evidence="5">Belongs to the CCDC47 family.</text>
</comment>
<evidence type="ECO:0000313" key="10">
    <source>
        <dbReference type="Proteomes" id="UP001153148"/>
    </source>
</evidence>
<gene>
    <name evidence="9" type="ORF">TPAB3V08_LOCUS8173</name>
</gene>
<reference evidence="9" key="1">
    <citation type="submission" date="2021-03" db="EMBL/GenBank/DDBJ databases">
        <authorList>
            <person name="Tran Van P."/>
        </authorList>
    </citation>
    <scope>NUCLEOTIDE SEQUENCE</scope>
</reference>
<evidence type="ECO:0000256" key="5">
    <source>
        <dbReference type="ARBA" id="ARBA00034746"/>
    </source>
</evidence>
<feature type="compositionally biased region" description="Basic and acidic residues" evidence="8">
    <location>
        <begin position="102"/>
        <end position="135"/>
    </location>
</feature>
<protein>
    <recommendedName>
        <fullName evidence="6">PAT complex subunit CCDC47</fullName>
    </recommendedName>
    <alternativeName>
        <fullName evidence="7">Coiled-coil domain-containing protein 47</fullName>
    </alternativeName>
</protein>
<evidence type="ECO:0000256" key="3">
    <source>
        <dbReference type="ARBA" id="ARBA00023136"/>
    </source>
</evidence>
<keyword evidence="2" id="KW-1133">Transmembrane helix</keyword>
<organism evidence="9 10">
    <name type="scientific">Timema podura</name>
    <name type="common">Walking stick</name>
    <dbReference type="NCBI Taxonomy" id="61482"/>
    <lineage>
        <taxon>Eukaryota</taxon>
        <taxon>Metazoa</taxon>
        <taxon>Ecdysozoa</taxon>
        <taxon>Arthropoda</taxon>
        <taxon>Hexapoda</taxon>
        <taxon>Insecta</taxon>
        <taxon>Pterygota</taxon>
        <taxon>Neoptera</taxon>
        <taxon>Polyneoptera</taxon>
        <taxon>Phasmatodea</taxon>
        <taxon>Timematodea</taxon>
        <taxon>Timematoidea</taxon>
        <taxon>Timematidae</taxon>
        <taxon>Timema</taxon>
    </lineage>
</organism>
<feature type="region of interest" description="Disordered" evidence="8">
    <location>
        <begin position="98"/>
        <end position="152"/>
    </location>
</feature>
<evidence type="ECO:0000256" key="1">
    <source>
        <dbReference type="ARBA" id="ARBA00022692"/>
    </source>
</evidence>